<proteinExistence type="predicted"/>
<keyword evidence="4" id="KW-1185">Reference proteome</keyword>
<dbReference type="Proteomes" id="UP000242520">
    <property type="component" value="Unassembled WGS sequence"/>
</dbReference>
<protein>
    <recommendedName>
        <fullName evidence="5">Ribosomal protein L14E/L6E/L27E</fullName>
    </recommendedName>
</protein>
<keyword evidence="2" id="KW-0687">Ribonucleoprotein</keyword>
<evidence type="ECO:0000313" key="4">
    <source>
        <dbReference type="Proteomes" id="UP000242520"/>
    </source>
</evidence>
<dbReference type="InterPro" id="IPR014722">
    <property type="entry name" value="Rib_uL2_dom2"/>
</dbReference>
<accession>A0A1M5T3I4</accession>
<reference evidence="4" key="1">
    <citation type="submission" date="2016-11" db="EMBL/GenBank/DDBJ databases">
        <authorList>
            <person name="Varghese N."/>
            <person name="Submissions S."/>
        </authorList>
    </citation>
    <scope>NUCLEOTIDE SEQUENCE [LARGE SCALE GENOMIC DNA]</scope>
    <source>
        <strain evidence="4">DSM 15285</strain>
    </source>
</reference>
<evidence type="ECO:0000256" key="1">
    <source>
        <dbReference type="ARBA" id="ARBA00022980"/>
    </source>
</evidence>
<dbReference type="EMBL" id="FQXH01000027">
    <property type="protein sequence ID" value="SHH45246.1"/>
    <property type="molecule type" value="Genomic_DNA"/>
</dbReference>
<dbReference type="InterPro" id="IPR041985">
    <property type="entry name" value="Ribosomal_eL14_KOW"/>
</dbReference>
<gene>
    <name evidence="3" type="ORF">SAMN02744040_02014</name>
</gene>
<dbReference type="STRING" id="1123350.SAMN02744040_02014"/>
<dbReference type="RefSeq" id="WP_072726037.1">
    <property type="nucleotide sequence ID" value="NZ_FQXH01000027.1"/>
</dbReference>
<name>A0A1M5T3I4_9FIRM</name>
<dbReference type="OrthoDB" id="1683515at2"/>
<dbReference type="Gene3D" id="2.30.30.30">
    <property type="match status" value="1"/>
</dbReference>
<dbReference type="AlphaFoldDB" id="A0A1M5T3I4"/>
<dbReference type="CDD" id="cd06088">
    <property type="entry name" value="KOW_RPL14"/>
    <property type="match status" value="1"/>
</dbReference>
<dbReference type="SUPFAM" id="SSF50104">
    <property type="entry name" value="Translation proteins SH3-like domain"/>
    <property type="match status" value="1"/>
</dbReference>
<sequence>MLLNDLSVGQVVMSKSGRDKGRLFFVLKIVDDEYVLISDGDLRKLEKPKLKKVKHLIKYKLISENVKSKILGNEKIDNAFLRCELKRLNPMF</sequence>
<keyword evidence="1" id="KW-0689">Ribosomal protein</keyword>
<dbReference type="GO" id="GO:1990904">
    <property type="term" value="C:ribonucleoprotein complex"/>
    <property type="evidence" value="ECO:0007669"/>
    <property type="project" value="UniProtKB-KW"/>
</dbReference>
<dbReference type="GO" id="GO:0005840">
    <property type="term" value="C:ribosome"/>
    <property type="evidence" value="ECO:0007669"/>
    <property type="project" value="UniProtKB-KW"/>
</dbReference>
<evidence type="ECO:0000256" key="2">
    <source>
        <dbReference type="ARBA" id="ARBA00023274"/>
    </source>
</evidence>
<organism evidence="3 4">
    <name type="scientific">Tepidibacter thalassicus DSM 15285</name>
    <dbReference type="NCBI Taxonomy" id="1123350"/>
    <lineage>
        <taxon>Bacteria</taxon>
        <taxon>Bacillati</taxon>
        <taxon>Bacillota</taxon>
        <taxon>Clostridia</taxon>
        <taxon>Peptostreptococcales</taxon>
        <taxon>Peptostreptococcaceae</taxon>
        <taxon>Tepidibacter</taxon>
    </lineage>
</organism>
<evidence type="ECO:0008006" key="5">
    <source>
        <dbReference type="Google" id="ProtNLM"/>
    </source>
</evidence>
<dbReference type="InterPro" id="IPR008991">
    <property type="entry name" value="Translation_prot_SH3-like_sf"/>
</dbReference>
<evidence type="ECO:0000313" key="3">
    <source>
        <dbReference type="EMBL" id="SHH45246.1"/>
    </source>
</evidence>